<accession>A0ABS3BLV8</accession>
<dbReference type="EMBL" id="JAFKCW010000001">
    <property type="protein sequence ID" value="MBN7800153.1"/>
    <property type="molecule type" value="Genomic_DNA"/>
</dbReference>
<dbReference type="Proteomes" id="UP000664698">
    <property type="component" value="Unassembled WGS sequence"/>
</dbReference>
<evidence type="ECO:0000313" key="2">
    <source>
        <dbReference type="Proteomes" id="UP000664698"/>
    </source>
</evidence>
<reference evidence="1 2" key="1">
    <citation type="submission" date="2021-03" db="EMBL/GenBank/DDBJ databases">
        <title>novel species isolated from a fishpond in China.</title>
        <authorList>
            <person name="Lu H."/>
            <person name="Cai Z."/>
        </authorList>
    </citation>
    <scope>NUCLEOTIDE SEQUENCE [LARGE SCALE GENOMIC DNA]</scope>
    <source>
        <strain evidence="1 2">JCM 31546</strain>
    </source>
</reference>
<protein>
    <submittedName>
        <fullName evidence="1">Uncharacterized protein</fullName>
    </submittedName>
</protein>
<keyword evidence="2" id="KW-1185">Reference proteome</keyword>
<dbReference type="RefSeq" id="WP_206568648.1">
    <property type="nucleotide sequence ID" value="NZ_JAFKCW010000001.1"/>
</dbReference>
<comment type="caution">
    <text evidence="1">The sequence shown here is derived from an EMBL/GenBank/DDBJ whole genome shotgun (WGS) entry which is preliminary data.</text>
</comment>
<organism evidence="1 2">
    <name type="scientific">Algoriphagus aestuariicola</name>
    <dbReference type="NCBI Taxonomy" id="1852016"/>
    <lineage>
        <taxon>Bacteria</taxon>
        <taxon>Pseudomonadati</taxon>
        <taxon>Bacteroidota</taxon>
        <taxon>Cytophagia</taxon>
        <taxon>Cytophagales</taxon>
        <taxon>Cyclobacteriaceae</taxon>
        <taxon>Algoriphagus</taxon>
    </lineage>
</organism>
<evidence type="ECO:0000313" key="1">
    <source>
        <dbReference type="EMBL" id="MBN7800153.1"/>
    </source>
</evidence>
<name>A0ABS3BLV8_9BACT</name>
<sequence length="69" mass="8283">MLNNRKTIYAQDIMIFTGRSRSYAYKILKQVKESVGKKKHHLITIQEFADFHHITVTEIEEVIFYKPRK</sequence>
<gene>
    <name evidence="1" type="ORF">J0A67_04730</name>
</gene>
<proteinExistence type="predicted"/>